<feature type="region of interest" description="Disordered" evidence="1">
    <location>
        <begin position="160"/>
        <end position="216"/>
    </location>
</feature>
<keyword evidence="3" id="KW-1185">Reference proteome</keyword>
<gene>
    <name evidence="2" type="ORF">EDB81DRAFT_22947</name>
</gene>
<organism evidence="2 3">
    <name type="scientific">Dactylonectria macrodidyma</name>
    <dbReference type="NCBI Taxonomy" id="307937"/>
    <lineage>
        <taxon>Eukaryota</taxon>
        <taxon>Fungi</taxon>
        <taxon>Dikarya</taxon>
        <taxon>Ascomycota</taxon>
        <taxon>Pezizomycotina</taxon>
        <taxon>Sordariomycetes</taxon>
        <taxon>Hypocreomycetidae</taxon>
        <taxon>Hypocreales</taxon>
        <taxon>Nectriaceae</taxon>
        <taxon>Dactylonectria</taxon>
    </lineage>
</organism>
<dbReference type="OrthoDB" id="4826573at2759"/>
<feature type="region of interest" description="Disordered" evidence="1">
    <location>
        <begin position="286"/>
        <end position="308"/>
    </location>
</feature>
<evidence type="ECO:0000313" key="3">
    <source>
        <dbReference type="Proteomes" id="UP000738349"/>
    </source>
</evidence>
<comment type="caution">
    <text evidence="2">The sequence shown here is derived from an EMBL/GenBank/DDBJ whole genome shotgun (WGS) entry which is preliminary data.</text>
</comment>
<proteinExistence type="predicted"/>
<evidence type="ECO:0000256" key="1">
    <source>
        <dbReference type="SAM" id="MobiDB-lite"/>
    </source>
</evidence>
<accession>A0A9P9FRF9</accession>
<protein>
    <submittedName>
        <fullName evidence="2">Uncharacterized protein</fullName>
    </submittedName>
</protein>
<reference evidence="2" key="1">
    <citation type="journal article" date="2021" name="Nat. Commun.">
        <title>Genetic determinants of endophytism in the Arabidopsis root mycobiome.</title>
        <authorList>
            <person name="Mesny F."/>
            <person name="Miyauchi S."/>
            <person name="Thiergart T."/>
            <person name="Pickel B."/>
            <person name="Atanasova L."/>
            <person name="Karlsson M."/>
            <person name="Huettel B."/>
            <person name="Barry K.W."/>
            <person name="Haridas S."/>
            <person name="Chen C."/>
            <person name="Bauer D."/>
            <person name="Andreopoulos W."/>
            <person name="Pangilinan J."/>
            <person name="LaButti K."/>
            <person name="Riley R."/>
            <person name="Lipzen A."/>
            <person name="Clum A."/>
            <person name="Drula E."/>
            <person name="Henrissat B."/>
            <person name="Kohler A."/>
            <person name="Grigoriev I.V."/>
            <person name="Martin F.M."/>
            <person name="Hacquard S."/>
        </authorList>
    </citation>
    <scope>NUCLEOTIDE SEQUENCE</scope>
    <source>
        <strain evidence="2">MPI-CAGE-AT-0147</strain>
    </source>
</reference>
<feature type="compositionally biased region" description="Low complexity" evidence="1">
    <location>
        <begin position="38"/>
        <end position="55"/>
    </location>
</feature>
<dbReference type="AlphaFoldDB" id="A0A9P9FRF9"/>
<name>A0A9P9FRF9_9HYPO</name>
<sequence>MSIPSVVHVFESGINAAPTSSLESLVRRQLEIAAREVTAQAPPASRPSSTTPAQPKTLISDMGDYLMQASRVWSRLTDNLVRGSHVEMAVVDVHEQSRLGNHVSELSAIVLMDVEIRKLCKIRDLTEKFTREVQEIWVPTPPPPPADSPAHQTAFSPYEVKRTPLSRPSLAASEAETRARANQGELASSQISPGPLSPGDELASIMSESSEEDEDEQFARIDMDALKQRGKGSYYCPLAHRCDKGGVDKDGNLVLFDRNSSFAQHCNKHRKPWHCEVPGCPNPPKKRKFARRDGLERHKATVKHRAMT</sequence>
<evidence type="ECO:0000313" key="2">
    <source>
        <dbReference type="EMBL" id="KAH7175773.1"/>
    </source>
</evidence>
<dbReference type="EMBL" id="JAGMUV010000001">
    <property type="protein sequence ID" value="KAH7175773.1"/>
    <property type="molecule type" value="Genomic_DNA"/>
</dbReference>
<feature type="region of interest" description="Disordered" evidence="1">
    <location>
        <begin position="36"/>
        <end position="57"/>
    </location>
</feature>
<dbReference type="Proteomes" id="UP000738349">
    <property type="component" value="Unassembled WGS sequence"/>
</dbReference>